<feature type="non-terminal residue" evidence="1">
    <location>
        <position position="62"/>
    </location>
</feature>
<name>A0A383EY52_9ZZZZ</name>
<reference evidence="1" key="1">
    <citation type="submission" date="2018-05" db="EMBL/GenBank/DDBJ databases">
        <authorList>
            <person name="Lanie J.A."/>
            <person name="Ng W.-L."/>
            <person name="Kazmierczak K.M."/>
            <person name="Andrzejewski T.M."/>
            <person name="Davidsen T.M."/>
            <person name="Wayne K.J."/>
            <person name="Tettelin H."/>
            <person name="Glass J.I."/>
            <person name="Rusch D."/>
            <person name="Podicherti R."/>
            <person name="Tsui H.-C.T."/>
            <person name="Winkler M.E."/>
        </authorList>
    </citation>
    <scope>NUCLEOTIDE SEQUENCE</scope>
</reference>
<dbReference type="AlphaFoldDB" id="A0A383EY52"/>
<organism evidence="1">
    <name type="scientific">marine metagenome</name>
    <dbReference type="NCBI Taxonomy" id="408172"/>
    <lineage>
        <taxon>unclassified sequences</taxon>
        <taxon>metagenomes</taxon>
        <taxon>ecological metagenomes</taxon>
    </lineage>
</organism>
<gene>
    <name evidence="1" type="ORF">METZ01_LOCUS514217</name>
</gene>
<accession>A0A383EY52</accession>
<proteinExistence type="predicted"/>
<protein>
    <submittedName>
        <fullName evidence="1">Uncharacterized protein</fullName>
    </submittedName>
</protein>
<sequence length="62" mass="7277">MTLIRFLSPGPTQVLIYDELGEDILRKAIPSDYATEMLSIRDRLPITIRFSFLMRCLINYVR</sequence>
<dbReference type="EMBL" id="UINC01229590">
    <property type="protein sequence ID" value="SVE61363.1"/>
    <property type="molecule type" value="Genomic_DNA"/>
</dbReference>
<evidence type="ECO:0000313" key="1">
    <source>
        <dbReference type="EMBL" id="SVE61363.1"/>
    </source>
</evidence>